<gene>
    <name evidence="5" type="ORF">P343_16820</name>
</gene>
<dbReference type="PRINTS" id="PR00037">
    <property type="entry name" value="HTHLACR"/>
</dbReference>
<evidence type="ECO:0000259" key="4">
    <source>
        <dbReference type="PROSITE" id="PS51000"/>
    </source>
</evidence>
<dbReference type="InterPro" id="IPR001034">
    <property type="entry name" value="DeoR_HTH"/>
</dbReference>
<dbReference type="EMBL" id="AWTC01000022">
    <property type="protein sequence ID" value="EST10488.1"/>
    <property type="molecule type" value="Genomic_DNA"/>
</dbReference>
<dbReference type="GO" id="GO:0003700">
    <property type="term" value="F:DNA-binding transcription factor activity"/>
    <property type="evidence" value="ECO:0007669"/>
    <property type="project" value="InterPro"/>
</dbReference>
<keyword evidence="1" id="KW-0805">Transcription regulation</keyword>
<evidence type="ECO:0000256" key="2">
    <source>
        <dbReference type="ARBA" id="ARBA00023125"/>
    </source>
</evidence>
<dbReference type="Pfam" id="PF00455">
    <property type="entry name" value="DeoRC"/>
    <property type="match status" value="1"/>
</dbReference>
<organism evidence="5 6">
    <name type="scientific">Sporolactobacillus laevolacticus DSM 442</name>
    <dbReference type="NCBI Taxonomy" id="1395513"/>
    <lineage>
        <taxon>Bacteria</taxon>
        <taxon>Bacillati</taxon>
        <taxon>Bacillota</taxon>
        <taxon>Bacilli</taxon>
        <taxon>Bacillales</taxon>
        <taxon>Sporolactobacillaceae</taxon>
        <taxon>Sporolactobacillus</taxon>
    </lineage>
</organism>
<dbReference type="SMART" id="SM01134">
    <property type="entry name" value="DeoRC"/>
    <property type="match status" value="1"/>
</dbReference>
<dbReference type="AlphaFoldDB" id="V6IU13"/>
<dbReference type="PANTHER" id="PTHR30363:SF51">
    <property type="entry name" value="HTH-TYPE TRANSCRIPTIONAL REPRESSOR GLCR"/>
    <property type="match status" value="1"/>
</dbReference>
<dbReference type="PROSITE" id="PS51000">
    <property type="entry name" value="HTH_DEOR_2"/>
    <property type="match status" value="1"/>
</dbReference>
<dbReference type="Gene3D" id="1.10.10.10">
    <property type="entry name" value="Winged helix-like DNA-binding domain superfamily/Winged helix DNA-binding domain"/>
    <property type="match status" value="1"/>
</dbReference>
<dbReference type="PANTHER" id="PTHR30363">
    <property type="entry name" value="HTH-TYPE TRANSCRIPTIONAL REGULATOR SRLR-RELATED"/>
    <property type="match status" value="1"/>
</dbReference>
<keyword evidence="2" id="KW-0238">DNA-binding</keyword>
<dbReference type="SMART" id="SM00420">
    <property type="entry name" value="HTH_DEOR"/>
    <property type="match status" value="1"/>
</dbReference>
<dbReference type="SUPFAM" id="SSF100950">
    <property type="entry name" value="NagB/RpiA/CoA transferase-like"/>
    <property type="match status" value="1"/>
</dbReference>
<dbReference type="PATRIC" id="fig|1395513.3.peg.3414"/>
<feature type="domain" description="HTH deoR-type" evidence="4">
    <location>
        <begin position="5"/>
        <end position="60"/>
    </location>
</feature>
<dbReference type="eggNOG" id="COG1349">
    <property type="taxonomic scope" value="Bacteria"/>
</dbReference>
<dbReference type="Gene3D" id="3.40.50.1360">
    <property type="match status" value="1"/>
</dbReference>
<dbReference type="InterPro" id="IPR014036">
    <property type="entry name" value="DeoR-like_C"/>
</dbReference>
<reference evidence="5 6" key="1">
    <citation type="journal article" date="2013" name="Genome Announc.">
        <title>Genome Sequence of Sporolactobacillus laevolacticus DSM442, an Efficient Polymer-Grade D-Lactate Producer from Agricultural Waste Cottonseed as a Nitrogen Source.</title>
        <authorList>
            <person name="Wang H."/>
            <person name="Wang L."/>
            <person name="Ju J."/>
            <person name="Yu B."/>
            <person name="Ma Y."/>
        </authorList>
    </citation>
    <scope>NUCLEOTIDE SEQUENCE [LARGE SCALE GENOMIC DNA]</scope>
    <source>
        <strain evidence="5 6">DSM 442</strain>
    </source>
</reference>
<dbReference type="RefSeq" id="WP_023511563.1">
    <property type="nucleotide sequence ID" value="NZ_AWTC01000022.1"/>
</dbReference>
<dbReference type="InterPro" id="IPR037171">
    <property type="entry name" value="NagB/RpiA_transferase-like"/>
</dbReference>
<dbReference type="Pfam" id="PF08220">
    <property type="entry name" value="HTH_DeoR"/>
    <property type="match status" value="1"/>
</dbReference>
<dbReference type="GO" id="GO:0003677">
    <property type="term" value="F:DNA binding"/>
    <property type="evidence" value="ECO:0007669"/>
    <property type="project" value="UniProtKB-KW"/>
</dbReference>
<keyword evidence="6" id="KW-1185">Reference proteome</keyword>
<evidence type="ECO:0000313" key="6">
    <source>
        <dbReference type="Proteomes" id="UP000018296"/>
    </source>
</evidence>
<dbReference type="PROSITE" id="PS00894">
    <property type="entry name" value="HTH_DEOR_1"/>
    <property type="match status" value="1"/>
</dbReference>
<evidence type="ECO:0000256" key="3">
    <source>
        <dbReference type="ARBA" id="ARBA00023163"/>
    </source>
</evidence>
<accession>V6IU13</accession>
<dbReference type="STRING" id="1395513.P343_16820"/>
<comment type="caution">
    <text evidence="5">The sequence shown here is derived from an EMBL/GenBank/DDBJ whole genome shotgun (WGS) entry which is preliminary data.</text>
</comment>
<dbReference type="InterPro" id="IPR018356">
    <property type="entry name" value="Tscrpt_reg_HTH_DeoR_CS"/>
</dbReference>
<keyword evidence="3" id="KW-0804">Transcription</keyword>
<name>V6IU13_9BACL</name>
<protein>
    <submittedName>
        <fullName evidence="5">DeoR family transcriptional regulator</fullName>
    </submittedName>
</protein>
<dbReference type="Proteomes" id="UP000018296">
    <property type="component" value="Unassembled WGS sequence"/>
</dbReference>
<dbReference type="InterPro" id="IPR050313">
    <property type="entry name" value="Carb_Metab_HTH_regulators"/>
</dbReference>
<proteinExistence type="predicted"/>
<sequence>MIIYQEERLVSILAYLKEHRSMSVVDICERYEVSRDTARRDIVKLVDQGAAIRTHGGIALPDLHNEILAYRDRLQAYSEEKMSIGKKAVSLLHENGCYFLNASTTISCMARQIDTEVTVFTQSLDVAELLSHQSKAEIHLFGGRLNASNRFFFGLESMKQIEAIHFDCAFLGTAAITEDGIYYDDQEDAWISNLVSSRSECTVVLAERKKFSRKSRFKSINWSSIDLIITDQRLPDAMESIAVENGTQILIAQ</sequence>
<dbReference type="SUPFAM" id="SSF46785">
    <property type="entry name" value="Winged helix' DNA-binding domain"/>
    <property type="match status" value="1"/>
</dbReference>
<evidence type="ECO:0000256" key="1">
    <source>
        <dbReference type="ARBA" id="ARBA00023015"/>
    </source>
</evidence>
<dbReference type="InterPro" id="IPR036390">
    <property type="entry name" value="WH_DNA-bd_sf"/>
</dbReference>
<evidence type="ECO:0000313" key="5">
    <source>
        <dbReference type="EMBL" id="EST10488.1"/>
    </source>
</evidence>
<dbReference type="InterPro" id="IPR036388">
    <property type="entry name" value="WH-like_DNA-bd_sf"/>
</dbReference>